<reference evidence="4" key="1">
    <citation type="journal article" date="2014" name="Insect Biochem. Mol. Biol.">
        <title>An insight into the sialome of the frog biting fly, Corethrella appendiculata.</title>
        <authorList>
            <person name="Ribeiro J.M.C."/>
            <person name="Chagas A.C."/>
            <person name="Pham V.M."/>
            <person name="Lounibos L.P."/>
            <person name="Calvo E."/>
        </authorList>
    </citation>
    <scope>NUCLEOTIDE SEQUENCE</scope>
    <source>
        <tissue evidence="4">Salivary glands</tissue>
    </source>
</reference>
<proteinExistence type="evidence at transcript level"/>
<dbReference type="GO" id="GO:0000470">
    <property type="term" value="P:maturation of LSU-rRNA"/>
    <property type="evidence" value="ECO:0007669"/>
    <property type="project" value="TreeGrafter"/>
</dbReference>
<evidence type="ECO:0000256" key="2">
    <source>
        <dbReference type="ARBA" id="ARBA00017475"/>
    </source>
</evidence>
<name>U5EU14_9DIPT</name>
<evidence type="ECO:0000256" key="3">
    <source>
        <dbReference type="SAM" id="MobiDB-lite"/>
    </source>
</evidence>
<dbReference type="EMBL" id="GANO01002528">
    <property type="protein sequence ID" value="JAB57343.1"/>
    <property type="molecule type" value="mRNA"/>
</dbReference>
<comment type="similarity">
    <text evidence="1">Belongs to the RRP15 family.</text>
</comment>
<feature type="region of interest" description="Disordered" evidence="3">
    <location>
        <begin position="78"/>
        <end position="97"/>
    </location>
</feature>
<feature type="compositionally biased region" description="Acidic residues" evidence="3">
    <location>
        <begin position="11"/>
        <end position="29"/>
    </location>
</feature>
<dbReference type="InterPro" id="IPR012459">
    <property type="entry name" value="Rrp15"/>
</dbReference>
<dbReference type="AlphaFoldDB" id="U5EU14"/>
<sequence>KSPKINKTINDEDLQLDSSENESEFDENDAENHLSDEDFPMSDDDEEIDDVDAADTKQSNWAQAMSKLAKNTSIDVLSKAAKDSDKQKKKENQKKYNFDIVTGAGEKIVKKPDEETDEKPNDVELARKIYLERLKLRKEKLHNILGLRMKPSIHDWEREKTLKKIATKGTVQLFNAVRSQQKDINRKLNEAGKLESKRDKVMKSINKKEFLNVLMNGPRAKSEFVDNLVKNEPKNEVKSEDDSNDDDDENVPKSTWSVLRDDFLTGKNTGWDQDDDDEAGNNSKNMDSEDDDSD</sequence>
<organism evidence="4">
    <name type="scientific">Corethrella appendiculata</name>
    <dbReference type="NCBI Taxonomy" id="1370023"/>
    <lineage>
        <taxon>Eukaryota</taxon>
        <taxon>Metazoa</taxon>
        <taxon>Ecdysozoa</taxon>
        <taxon>Arthropoda</taxon>
        <taxon>Hexapoda</taxon>
        <taxon>Insecta</taxon>
        <taxon>Pterygota</taxon>
        <taxon>Neoptera</taxon>
        <taxon>Endopterygota</taxon>
        <taxon>Diptera</taxon>
        <taxon>Nematocera</taxon>
        <taxon>Culicoidea</taxon>
        <taxon>Chaoboridae</taxon>
        <taxon>Corethrella</taxon>
    </lineage>
</organism>
<feature type="region of interest" description="Disordered" evidence="3">
    <location>
        <begin position="223"/>
        <end position="294"/>
    </location>
</feature>
<evidence type="ECO:0000313" key="4">
    <source>
        <dbReference type="EMBL" id="JAB57343.1"/>
    </source>
</evidence>
<feature type="compositionally biased region" description="Basic and acidic residues" evidence="3">
    <location>
        <begin position="223"/>
        <end position="241"/>
    </location>
</feature>
<feature type="compositionally biased region" description="Acidic residues" evidence="3">
    <location>
        <begin position="37"/>
        <end position="53"/>
    </location>
</feature>
<dbReference type="GO" id="GO:0000460">
    <property type="term" value="P:maturation of 5.8S rRNA"/>
    <property type="evidence" value="ECO:0007669"/>
    <property type="project" value="TreeGrafter"/>
</dbReference>
<protein>
    <recommendedName>
        <fullName evidence="2">RRP15-like protein</fullName>
    </recommendedName>
</protein>
<dbReference type="Pfam" id="PF07890">
    <property type="entry name" value="Rrp15p"/>
    <property type="match status" value="1"/>
</dbReference>
<feature type="non-terminal residue" evidence="4">
    <location>
        <position position="1"/>
    </location>
</feature>
<dbReference type="PANTHER" id="PTHR13245">
    <property type="entry name" value="RRP15-LIKE PROTEIN"/>
    <property type="match status" value="1"/>
</dbReference>
<feature type="region of interest" description="Disordered" evidence="3">
    <location>
        <begin position="1"/>
        <end position="57"/>
    </location>
</feature>
<accession>U5EU14</accession>
<feature type="compositionally biased region" description="Basic and acidic residues" evidence="3">
    <location>
        <begin position="80"/>
        <end position="97"/>
    </location>
</feature>
<dbReference type="PANTHER" id="PTHR13245:SF14">
    <property type="entry name" value="RRP15-LIKE PROTEIN"/>
    <property type="match status" value="1"/>
</dbReference>
<dbReference type="GO" id="GO:0030687">
    <property type="term" value="C:preribosome, large subunit precursor"/>
    <property type="evidence" value="ECO:0007669"/>
    <property type="project" value="TreeGrafter"/>
</dbReference>
<evidence type="ECO:0000256" key="1">
    <source>
        <dbReference type="ARBA" id="ARBA00007462"/>
    </source>
</evidence>